<evidence type="ECO:0000259" key="8">
    <source>
        <dbReference type="PROSITE" id="PS50949"/>
    </source>
</evidence>
<dbReference type="PROSITE" id="PS50949">
    <property type="entry name" value="HTH_GNTR"/>
    <property type="match status" value="1"/>
</dbReference>
<dbReference type="SMART" id="SM00345">
    <property type="entry name" value="HTH_GNTR"/>
    <property type="match status" value="1"/>
</dbReference>
<name>A0ABS2P683_9BACL</name>
<keyword evidence="4" id="KW-0663">Pyridoxal phosphate</keyword>
<dbReference type="CDD" id="cd00609">
    <property type="entry name" value="AAT_like"/>
    <property type="match status" value="1"/>
</dbReference>
<dbReference type="Pfam" id="PF00155">
    <property type="entry name" value="Aminotran_1_2"/>
    <property type="match status" value="1"/>
</dbReference>
<protein>
    <submittedName>
        <fullName evidence="9">GntR family transcriptional regulator/MocR family aminotransferase</fullName>
    </submittedName>
</protein>
<accession>A0ABS2P683</accession>
<dbReference type="InterPro" id="IPR051446">
    <property type="entry name" value="HTH_trans_reg/aminotransferase"/>
</dbReference>
<comment type="similarity">
    <text evidence="2">In the C-terminal section; belongs to the class-I pyridoxal-phosphate-dependent aminotransferase family.</text>
</comment>
<feature type="domain" description="HTH gntR-type" evidence="8">
    <location>
        <begin position="36"/>
        <end position="104"/>
    </location>
</feature>
<keyword evidence="6" id="KW-0238">DNA-binding</keyword>
<sequence>MKQNEKGHLITFFARQFERSKHDMDVTPFLDRESTIPLYKQLIDYFKNNMHDGALRKGMKLPSKRSLSNKLHISQTTVERCYEQLLAEGYIFSRPRSGMYVDYGAVSCLHYKGSQGVRSPKHPASTVIDFHYGHVNSEDFPLHSWKKSVSLSYDFHLDRLCKPSDEFGEHSLRSLIADYVYQARGVNTSADHVYVGSTTSYVLTLLCYVLDECQRVGFEDPGYPRSREIFTLLKKEVVPLRVDHTEGLLLGDIHSTKPDLIYVTPSHHYPLGSRMTLQKRVELLQSAEDVGAYIIEDDYDSEFHYTTEPLPSLHALAKRDNLIYMGTFSRSFLPSLRLSYMILPKSLLPRMQKLTLLYKQTVSSSQQLALADFMERREWTIHLNKMRTMYTKKKTVLLNELKHSFGDTIHIHGHLAGPRVLIDVLLDKGEKQLIEEADAAGVKVYPTSHAYLSDTPPATLQLGFSGLTIEDIQNGIQLLKEAWVR</sequence>
<keyword evidence="7" id="KW-0804">Transcription</keyword>
<organism evidence="9 10">
    <name type="scientific">Geomicrobium sediminis</name>
    <dbReference type="NCBI Taxonomy" id="1347788"/>
    <lineage>
        <taxon>Bacteria</taxon>
        <taxon>Bacillati</taxon>
        <taxon>Bacillota</taxon>
        <taxon>Bacilli</taxon>
        <taxon>Bacillales</taxon>
        <taxon>Geomicrobium</taxon>
    </lineage>
</organism>
<dbReference type="InterPro" id="IPR000524">
    <property type="entry name" value="Tscrpt_reg_HTH_GntR"/>
</dbReference>
<dbReference type="PANTHER" id="PTHR46577:SF1">
    <property type="entry name" value="HTH-TYPE TRANSCRIPTIONAL REGULATORY PROTEIN GABR"/>
    <property type="match status" value="1"/>
</dbReference>
<dbReference type="InterPro" id="IPR004839">
    <property type="entry name" value="Aminotransferase_I/II_large"/>
</dbReference>
<dbReference type="SUPFAM" id="SSF46785">
    <property type="entry name" value="Winged helix' DNA-binding domain"/>
    <property type="match status" value="1"/>
</dbReference>
<dbReference type="InterPro" id="IPR036388">
    <property type="entry name" value="WH-like_DNA-bd_sf"/>
</dbReference>
<dbReference type="GO" id="GO:0008483">
    <property type="term" value="F:transaminase activity"/>
    <property type="evidence" value="ECO:0007669"/>
    <property type="project" value="UniProtKB-KW"/>
</dbReference>
<dbReference type="SUPFAM" id="SSF53383">
    <property type="entry name" value="PLP-dependent transferases"/>
    <property type="match status" value="1"/>
</dbReference>
<dbReference type="EMBL" id="JAFBEC010000001">
    <property type="protein sequence ID" value="MBM7630920.1"/>
    <property type="molecule type" value="Genomic_DNA"/>
</dbReference>
<gene>
    <name evidence="9" type="ORF">JOD17_000011</name>
</gene>
<dbReference type="RefSeq" id="WP_204695085.1">
    <property type="nucleotide sequence ID" value="NZ_JAFBEC010000001.1"/>
</dbReference>
<dbReference type="PANTHER" id="PTHR46577">
    <property type="entry name" value="HTH-TYPE TRANSCRIPTIONAL REGULATORY PROTEIN GABR"/>
    <property type="match status" value="1"/>
</dbReference>
<evidence type="ECO:0000313" key="9">
    <source>
        <dbReference type="EMBL" id="MBM7630920.1"/>
    </source>
</evidence>
<evidence type="ECO:0000256" key="5">
    <source>
        <dbReference type="ARBA" id="ARBA00023015"/>
    </source>
</evidence>
<evidence type="ECO:0000313" key="10">
    <source>
        <dbReference type="Proteomes" id="UP000741863"/>
    </source>
</evidence>
<keyword evidence="5" id="KW-0805">Transcription regulation</keyword>
<dbReference type="Proteomes" id="UP000741863">
    <property type="component" value="Unassembled WGS sequence"/>
</dbReference>
<keyword evidence="3 9" id="KW-0808">Transferase</keyword>
<keyword evidence="10" id="KW-1185">Reference proteome</keyword>
<dbReference type="InterPro" id="IPR015421">
    <property type="entry name" value="PyrdxlP-dep_Trfase_major"/>
</dbReference>
<proteinExistence type="inferred from homology"/>
<keyword evidence="3 9" id="KW-0032">Aminotransferase</keyword>
<evidence type="ECO:0000256" key="2">
    <source>
        <dbReference type="ARBA" id="ARBA00005384"/>
    </source>
</evidence>
<dbReference type="Pfam" id="PF00392">
    <property type="entry name" value="GntR"/>
    <property type="match status" value="1"/>
</dbReference>
<dbReference type="InterPro" id="IPR015424">
    <property type="entry name" value="PyrdxlP-dep_Trfase"/>
</dbReference>
<dbReference type="Gene3D" id="1.10.10.10">
    <property type="entry name" value="Winged helix-like DNA-binding domain superfamily/Winged helix DNA-binding domain"/>
    <property type="match status" value="1"/>
</dbReference>
<dbReference type="Gene3D" id="3.40.640.10">
    <property type="entry name" value="Type I PLP-dependent aspartate aminotransferase-like (Major domain)"/>
    <property type="match status" value="1"/>
</dbReference>
<evidence type="ECO:0000256" key="7">
    <source>
        <dbReference type="ARBA" id="ARBA00023163"/>
    </source>
</evidence>
<evidence type="ECO:0000256" key="1">
    <source>
        <dbReference type="ARBA" id="ARBA00001933"/>
    </source>
</evidence>
<evidence type="ECO:0000256" key="3">
    <source>
        <dbReference type="ARBA" id="ARBA00022576"/>
    </source>
</evidence>
<evidence type="ECO:0000256" key="4">
    <source>
        <dbReference type="ARBA" id="ARBA00022898"/>
    </source>
</evidence>
<dbReference type="InterPro" id="IPR036390">
    <property type="entry name" value="WH_DNA-bd_sf"/>
</dbReference>
<reference evidence="9 10" key="1">
    <citation type="submission" date="2021-01" db="EMBL/GenBank/DDBJ databases">
        <title>Genomic Encyclopedia of Type Strains, Phase IV (KMG-IV): sequencing the most valuable type-strain genomes for metagenomic binning, comparative biology and taxonomic classification.</title>
        <authorList>
            <person name="Goeker M."/>
        </authorList>
    </citation>
    <scope>NUCLEOTIDE SEQUENCE [LARGE SCALE GENOMIC DNA]</scope>
    <source>
        <strain evidence="9 10">DSM 25540</strain>
    </source>
</reference>
<comment type="caution">
    <text evidence="9">The sequence shown here is derived from an EMBL/GenBank/DDBJ whole genome shotgun (WGS) entry which is preliminary data.</text>
</comment>
<comment type="cofactor">
    <cofactor evidence="1">
        <name>pyridoxal 5'-phosphate</name>
        <dbReference type="ChEBI" id="CHEBI:597326"/>
    </cofactor>
</comment>
<evidence type="ECO:0000256" key="6">
    <source>
        <dbReference type="ARBA" id="ARBA00023125"/>
    </source>
</evidence>
<dbReference type="CDD" id="cd07377">
    <property type="entry name" value="WHTH_GntR"/>
    <property type="match status" value="1"/>
</dbReference>